<dbReference type="EC" id="3.2.2.15" evidence="2"/>
<evidence type="ECO:0000313" key="3">
    <source>
        <dbReference type="Proteomes" id="UP000824241"/>
    </source>
</evidence>
<name>A0A9D1DWD6_9FIRM</name>
<evidence type="ECO:0000313" key="2">
    <source>
        <dbReference type="EMBL" id="HIR60375.1"/>
    </source>
</evidence>
<dbReference type="InterPro" id="IPR036895">
    <property type="entry name" value="Uracil-DNA_glycosylase-like_sf"/>
</dbReference>
<dbReference type="SMART" id="SM00987">
    <property type="entry name" value="UreE_C"/>
    <property type="match status" value="1"/>
</dbReference>
<gene>
    <name evidence="2" type="ORF">IAB37_02210</name>
</gene>
<keyword evidence="2" id="KW-0326">Glycosidase</keyword>
<proteinExistence type="predicted"/>
<dbReference type="InterPro" id="IPR026353">
    <property type="entry name" value="Hypoxan-DNA_Glyclase"/>
</dbReference>
<feature type="domain" description="Uracil-DNA glycosylase-like" evidence="1">
    <location>
        <begin position="9"/>
        <end position="161"/>
    </location>
</feature>
<dbReference type="EMBL" id="DVHA01000074">
    <property type="protein sequence ID" value="HIR60375.1"/>
    <property type="molecule type" value="Genomic_DNA"/>
</dbReference>
<accession>A0A9D1DWD6</accession>
<dbReference type="SMART" id="SM00986">
    <property type="entry name" value="UDG"/>
    <property type="match status" value="1"/>
</dbReference>
<dbReference type="InterPro" id="IPR005122">
    <property type="entry name" value="Uracil-DNA_glycosylase-like"/>
</dbReference>
<dbReference type="Proteomes" id="UP000824241">
    <property type="component" value="Unassembled WGS sequence"/>
</dbReference>
<dbReference type="SUPFAM" id="SSF52141">
    <property type="entry name" value="Uracil-DNA glycosylase-like"/>
    <property type="match status" value="1"/>
</dbReference>
<dbReference type="AlphaFoldDB" id="A0A9D1DWD6"/>
<evidence type="ECO:0000259" key="1">
    <source>
        <dbReference type="SMART" id="SM00986"/>
    </source>
</evidence>
<keyword evidence="2" id="KW-0378">Hydrolase</keyword>
<organism evidence="2 3">
    <name type="scientific">Candidatus Faecivivens stercoravium</name>
    <dbReference type="NCBI Taxonomy" id="2840803"/>
    <lineage>
        <taxon>Bacteria</taxon>
        <taxon>Bacillati</taxon>
        <taxon>Bacillota</taxon>
        <taxon>Clostridia</taxon>
        <taxon>Eubacteriales</taxon>
        <taxon>Oscillospiraceae</taxon>
        <taxon>Oscillospiraceae incertae sedis</taxon>
        <taxon>Candidatus Faecivivens</taxon>
    </lineage>
</organism>
<dbReference type="CDD" id="cd10032">
    <property type="entry name" value="UDG-F6_HDG"/>
    <property type="match status" value="1"/>
</dbReference>
<dbReference type="Pfam" id="PF03167">
    <property type="entry name" value="UDG"/>
    <property type="match status" value="1"/>
</dbReference>
<protein>
    <submittedName>
        <fullName evidence="2">DNA-deoxyinosine glycosylase</fullName>
        <ecNumber evidence="2">3.2.2.15</ecNumber>
    </submittedName>
</protein>
<dbReference type="GO" id="GO:0033958">
    <property type="term" value="F:DNA-deoxyinosine glycosylase activity"/>
    <property type="evidence" value="ECO:0007669"/>
    <property type="project" value="UniProtKB-EC"/>
</dbReference>
<reference evidence="2" key="1">
    <citation type="submission" date="2020-10" db="EMBL/GenBank/DDBJ databases">
        <authorList>
            <person name="Gilroy R."/>
        </authorList>
    </citation>
    <scope>NUCLEOTIDE SEQUENCE</scope>
    <source>
        <strain evidence="2">CHK189-12415</strain>
    </source>
</reference>
<dbReference type="NCBIfam" id="TIGR04274">
    <property type="entry name" value="hypoxanDNAglyco"/>
    <property type="match status" value="1"/>
</dbReference>
<comment type="caution">
    <text evidence="2">The sequence shown here is derived from an EMBL/GenBank/DDBJ whole genome shotgun (WGS) entry which is preliminary data.</text>
</comment>
<reference evidence="2" key="2">
    <citation type="journal article" date="2021" name="PeerJ">
        <title>Extensive microbial diversity within the chicken gut microbiome revealed by metagenomics and culture.</title>
        <authorList>
            <person name="Gilroy R."/>
            <person name="Ravi A."/>
            <person name="Getino M."/>
            <person name="Pursley I."/>
            <person name="Horton D.L."/>
            <person name="Alikhan N.F."/>
            <person name="Baker D."/>
            <person name="Gharbi K."/>
            <person name="Hall N."/>
            <person name="Watson M."/>
            <person name="Adriaenssens E.M."/>
            <person name="Foster-Nyarko E."/>
            <person name="Jarju S."/>
            <person name="Secka A."/>
            <person name="Antonio M."/>
            <person name="Oren A."/>
            <person name="Chaudhuri R.R."/>
            <person name="La Ragione R."/>
            <person name="Hildebrand F."/>
            <person name="Pallen M.J."/>
        </authorList>
    </citation>
    <scope>NUCLEOTIDE SEQUENCE</scope>
    <source>
        <strain evidence="2">CHK189-12415</strain>
    </source>
</reference>
<dbReference type="Gene3D" id="3.40.470.10">
    <property type="entry name" value="Uracil-DNA glycosylase-like domain"/>
    <property type="match status" value="1"/>
</dbReference>
<sequence length="163" mass="18136">MEEKPVCFPPVKTVTSKILILGSFPSPLSFESGFYYGHPRNRFWPMLASLLGEPVPGTVEEKKALLMKRDIALWDVLDSCEIKGASDASIRNPVVHQIAPLLEGSDIRAVFFNGAKAAELFKRYNPPLTLPSFKMPSTSPANAAWNMERLKGSWKIILDFLEG</sequence>